<proteinExistence type="predicted"/>
<dbReference type="EMBL" id="PPCX01000001">
    <property type="protein sequence ID" value="PQL15958.1"/>
    <property type="molecule type" value="Genomic_DNA"/>
</dbReference>
<evidence type="ECO:0000313" key="2">
    <source>
        <dbReference type="Proteomes" id="UP000238774"/>
    </source>
</evidence>
<keyword evidence="2" id="KW-1185">Reference proteome</keyword>
<reference evidence="1 2" key="1">
    <citation type="submission" date="2018-01" db="EMBL/GenBank/DDBJ databases">
        <title>Draft genome sequences of clinical isolates and type strains of oral Veillonella including Veillonella infantum sp., nov.</title>
        <authorList>
            <person name="Mashima I."/>
            <person name="Liao Y.-C."/>
            <person name="Sabharwal A."/>
            <person name="Haase E.M."/>
            <person name="Nakazawa F."/>
            <person name="Scannapieco F.A."/>
        </authorList>
    </citation>
    <scope>NUCLEOTIDE SEQUENCE [LARGE SCALE GENOMIC DNA]</scope>
    <source>
        <strain evidence="1 2">JCM 15642</strain>
    </source>
</reference>
<accession>A0ABX5C0J7</accession>
<evidence type="ECO:0000313" key="1">
    <source>
        <dbReference type="EMBL" id="PQL15958.1"/>
    </source>
</evidence>
<organism evidence="1 2">
    <name type="scientific">Veillonella rogosae JCM 15642</name>
    <dbReference type="NCBI Taxonomy" id="1298595"/>
    <lineage>
        <taxon>Bacteria</taxon>
        <taxon>Bacillati</taxon>
        <taxon>Bacillota</taxon>
        <taxon>Negativicutes</taxon>
        <taxon>Veillonellales</taxon>
        <taxon>Veillonellaceae</taxon>
        <taxon>Veillonella</taxon>
    </lineage>
</organism>
<name>A0ABX5C0J7_9FIRM</name>
<protein>
    <submittedName>
        <fullName evidence="1">Uncharacterized protein</fullName>
    </submittedName>
</protein>
<dbReference type="Proteomes" id="UP000238774">
    <property type="component" value="Unassembled WGS sequence"/>
</dbReference>
<comment type="caution">
    <text evidence="1">The sequence shown here is derived from an EMBL/GenBank/DDBJ whole genome shotgun (WGS) entry which is preliminary data.</text>
</comment>
<gene>
    <name evidence="1" type="ORF">VRHSUH09_00170</name>
</gene>
<sequence>MTKLIYQNDLGITKFDRYFRYLDDIRDEINPYIYNFFSDEKNINFEEKKLFMILGFRILKFPET</sequence>